<keyword evidence="3" id="KW-1185">Reference proteome</keyword>
<sequence>MLLSPPPSPLPRPSLRPSPELLRESERSVFAFYCLVRSGAPVWRLEEVRVLEVRVWDGCHGDLVPLSPGQALVYALVHDRTDYTRALLRSFGRAALTPQSCDFCTRSVGALHLRLAVRYDRQGALELILDTLKSSLSPADRRLFLDSRSLCAHSDGDEAAVGVAVAMGRSRCLFMLLASGATATGLEEGLRQLEAGGGGPEALRTAPPTLLLHALRSIARTAPETINHLPRDSAHLPRDSAHNDPGLRPPAPGTPPTLTGTPPTLTRDSAHNDQRLRPQ</sequence>
<protein>
    <submittedName>
        <fullName evidence="2">Uncharacterized protein</fullName>
    </submittedName>
</protein>
<feature type="compositionally biased region" description="Basic and acidic residues" evidence="1">
    <location>
        <begin position="268"/>
        <end position="279"/>
    </location>
</feature>
<reference evidence="3" key="1">
    <citation type="submission" date="2024-04" db="EMBL/GenBank/DDBJ databases">
        <title>Salinicola lusitanus LLJ914,a marine bacterium isolated from the Okinawa Trough.</title>
        <authorList>
            <person name="Li J."/>
        </authorList>
    </citation>
    <scope>NUCLEOTIDE SEQUENCE [LARGE SCALE GENOMIC DNA]</scope>
</reference>
<evidence type="ECO:0000256" key="1">
    <source>
        <dbReference type="SAM" id="MobiDB-lite"/>
    </source>
</evidence>
<name>A0AAW0MHE1_9GOBI</name>
<comment type="caution">
    <text evidence="2">The sequence shown here is derived from an EMBL/GenBank/DDBJ whole genome shotgun (WGS) entry which is preliminary data.</text>
</comment>
<feature type="region of interest" description="Disordered" evidence="1">
    <location>
        <begin position="229"/>
        <end position="279"/>
    </location>
</feature>
<evidence type="ECO:0000313" key="2">
    <source>
        <dbReference type="EMBL" id="KAK7880046.1"/>
    </source>
</evidence>
<feature type="compositionally biased region" description="Basic and acidic residues" evidence="1">
    <location>
        <begin position="229"/>
        <end position="242"/>
    </location>
</feature>
<accession>A0AAW0MHE1</accession>
<feature type="compositionally biased region" description="Low complexity" evidence="1">
    <location>
        <begin position="256"/>
        <end position="266"/>
    </location>
</feature>
<proteinExistence type="predicted"/>
<dbReference type="Proteomes" id="UP001460270">
    <property type="component" value="Unassembled WGS sequence"/>
</dbReference>
<dbReference type="EMBL" id="JBBPFD010000155">
    <property type="protein sequence ID" value="KAK7880046.1"/>
    <property type="molecule type" value="Genomic_DNA"/>
</dbReference>
<gene>
    <name evidence="2" type="ORF">WMY93_033291</name>
</gene>
<dbReference type="AlphaFoldDB" id="A0AAW0MHE1"/>
<organism evidence="2 3">
    <name type="scientific">Mugilogobius chulae</name>
    <name type="common">yellowstripe goby</name>
    <dbReference type="NCBI Taxonomy" id="88201"/>
    <lineage>
        <taxon>Eukaryota</taxon>
        <taxon>Metazoa</taxon>
        <taxon>Chordata</taxon>
        <taxon>Craniata</taxon>
        <taxon>Vertebrata</taxon>
        <taxon>Euteleostomi</taxon>
        <taxon>Actinopterygii</taxon>
        <taxon>Neopterygii</taxon>
        <taxon>Teleostei</taxon>
        <taxon>Neoteleostei</taxon>
        <taxon>Acanthomorphata</taxon>
        <taxon>Gobiaria</taxon>
        <taxon>Gobiiformes</taxon>
        <taxon>Gobioidei</taxon>
        <taxon>Gobiidae</taxon>
        <taxon>Gobionellinae</taxon>
        <taxon>Mugilogobius</taxon>
    </lineage>
</organism>
<evidence type="ECO:0000313" key="3">
    <source>
        <dbReference type="Proteomes" id="UP001460270"/>
    </source>
</evidence>